<dbReference type="PROSITE" id="PS51379">
    <property type="entry name" value="4FE4S_FER_2"/>
    <property type="match status" value="2"/>
</dbReference>
<name>A0A9X3F8K1_9BACT</name>
<organism evidence="2 3">
    <name type="scientific">Draconibacterium aestuarii</name>
    <dbReference type="NCBI Taxonomy" id="2998507"/>
    <lineage>
        <taxon>Bacteria</taxon>
        <taxon>Pseudomonadati</taxon>
        <taxon>Bacteroidota</taxon>
        <taxon>Bacteroidia</taxon>
        <taxon>Marinilabiliales</taxon>
        <taxon>Prolixibacteraceae</taxon>
        <taxon>Draconibacterium</taxon>
    </lineage>
</organism>
<dbReference type="AlphaFoldDB" id="A0A9X3F8K1"/>
<evidence type="ECO:0000259" key="1">
    <source>
        <dbReference type="PROSITE" id="PS51379"/>
    </source>
</evidence>
<dbReference type="Proteomes" id="UP001145087">
    <property type="component" value="Unassembled WGS sequence"/>
</dbReference>
<reference evidence="2" key="1">
    <citation type="submission" date="2022-11" db="EMBL/GenBank/DDBJ databases">
        <title>Marilongibacter aestuarii gen. nov., sp. nov., isolated from tidal flat sediment.</title>
        <authorList>
            <person name="Jiayan W."/>
        </authorList>
    </citation>
    <scope>NUCLEOTIDE SEQUENCE</scope>
    <source>
        <strain evidence="2">Z1-6</strain>
    </source>
</reference>
<feature type="domain" description="4Fe-4S ferredoxin-type" evidence="1">
    <location>
        <begin position="34"/>
        <end position="63"/>
    </location>
</feature>
<proteinExistence type="predicted"/>
<gene>
    <name evidence="2" type="ORF">OU798_15820</name>
</gene>
<evidence type="ECO:0000313" key="2">
    <source>
        <dbReference type="EMBL" id="MCY1721822.1"/>
    </source>
</evidence>
<comment type="caution">
    <text evidence="2">The sequence shown here is derived from an EMBL/GenBank/DDBJ whole genome shotgun (WGS) entry which is preliminary data.</text>
</comment>
<dbReference type="Gene3D" id="3.30.70.20">
    <property type="match status" value="1"/>
</dbReference>
<dbReference type="InterPro" id="IPR052911">
    <property type="entry name" value="Corrinoid_activation_enz"/>
</dbReference>
<dbReference type="Pfam" id="PF13237">
    <property type="entry name" value="Fer4_10"/>
    <property type="match status" value="1"/>
</dbReference>
<evidence type="ECO:0000313" key="3">
    <source>
        <dbReference type="Proteomes" id="UP001145087"/>
    </source>
</evidence>
<feature type="domain" description="4Fe-4S ferredoxin-type" evidence="1">
    <location>
        <begin position="4"/>
        <end position="33"/>
    </location>
</feature>
<dbReference type="PANTHER" id="PTHR42895">
    <property type="entry name" value="IRON-SULFUR CLUSTER-BINDING PROTEIN-RELATED"/>
    <property type="match status" value="1"/>
</dbReference>
<dbReference type="InterPro" id="IPR017896">
    <property type="entry name" value="4Fe4S_Fe-S-bd"/>
</dbReference>
<dbReference type="PANTHER" id="PTHR42895:SF1">
    <property type="entry name" value="IRON-SULFUR CLUSTER PROTEIN"/>
    <property type="match status" value="1"/>
</dbReference>
<keyword evidence="3" id="KW-1185">Reference proteome</keyword>
<sequence length="294" mass="31645">MIREIVKIDEELCNGCGVCVPNCHEGALQIIDGKARLISELMCDGLGACLGHCPEGAITIEKREAEDYDEVVVIAQMIKAGKATVFAHLKHLQDHNETGFLQQALGYIKANHEAVPFEISEVHELLHSSNKQEVAGSGGCATGSCPGSAPMAFDAGGFKMASPTSEVPSALTQWPVQMHLINPAASYFHSADLLIAADCAGFAYGNFHNDFIKGRKMVIACPKLDQGQDIYIQKTASLIDVSKVNTITVVIMEVPCCGGLSRMVKMATEMASRKVPVKEVVISIRGEVLSEEWV</sequence>
<dbReference type="RefSeq" id="WP_343334151.1">
    <property type="nucleotide sequence ID" value="NZ_JAPOHD010000029.1"/>
</dbReference>
<dbReference type="EMBL" id="JAPOHD010000029">
    <property type="protein sequence ID" value="MCY1721822.1"/>
    <property type="molecule type" value="Genomic_DNA"/>
</dbReference>
<dbReference type="SUPFAM" id="SSF54862">
    <property type="entry name" value="4Fe-4S ferredoxins"/>
    <property type="match status" value="1"/>
</dbReference>
<protein>
    <submittedName>
        <fullName evidence="2">4Fe-4S binding protein</fullName>
    </submittedName>
</protein>
<accession>A0A9X3F8K1</accession>